<evidence type="ECO:0000259" key="8">
    <source>
        <dbReference type="PROSITE" id="PS50926"/>
    </source>
</evidence>
<evidence type="ECO:0000256" key="3">
    <source>
        <dbReference type="ARBA" id="ARBA00022485"/>
    </source>
</evidence>
<keyword evidence="7" id="KW-0411">Iron-sulfur</keyword>
<dbReference type="PROSITE" id="PS51918">
    <property type="entry name" value="RADICAL_SAM"/>
    <property type="match status" value="1"/>
</dbReference>
<dbReference type="EMBL" id="CAWYQH010000079">
    <property type="protein sequence ID" value="CAK8681391.1"/>
    <property type="molecule type" value="Genomic_DNA"/>
</dbReference>
<dbReference type="PROSITE" id="PS51449">
    <property type="entry name" value="MTTASE_N"/>
    <property type="match status" value="1"/>
</dbReference>
<dbReference type="SFLD" id="SFLDF00413">
    <property type="entry name" value="CDK5RAP1"/>
    <property type="match status" value="1"/>
</dbReference>
<accession>A0ABP0FPW6</accession>
<keyword evidence="5" id="KW-0479">Metal-binding</keyword>
<dbReference type="InterPro" id="IPR007197">
    <property type="entry name" value="rSAM"/>
</dbReference>
<organism evidence="11 12">
    <name type="scientific">Clavelina lepadiformis</name>
    <name type="common">Light-bulb sea squirt</name>
    <name type="synonym">Ascidia lepadiformis</name>
    <dbReference type="NCBI Taxonomy" id="159417"/>
    <lineage>
        <taxon>Eukaryota</taxon>
        <taxon>Metazoa</taxon>
        <taxon>Chordata</taxon>
        <taxon>Tunicata</taxon>
        <taxon>Ascidiacea</taxon>
        <taxon>Aplousobranchia</taxon>
        <taxon>Clavelinidae</taxon>
        <taxon>Clavelina</taxon>
    </lineage>
</organism>
<dbReference type="InterPro" id="IPR058240">
    <property type="entry name" value="rSAM_sf"/>
</dbReference>
<evidence type="ECO:0000313" key="12">
    <source>
        <dbReference type="Proteomes" id="UP001642483"/>
    </source>
</evidence>
<feature type="domain" description="TRAM" evidence="8">
    <location>
        <begin position="520"/>
        <end position="595"/>
    </location>
</feature>
<reference evidence="11 12" key="1">
    <citation type="submission" date="2024-02" db="EMBL/GenBank/DDBJ databases">
        <authorList>
            <person name="Daric V."/>
            <person name="Darras S."/>
        </authorList>
    </citation>
    <scope>NUCLEOTIDE SEQUENCE [LARGE SCALE GENOMIC DNA]</scope>
</reference>
<dbReference type="InterPro" id="IPR023404">
    <property type="entry name" value="rSAM_horseshoe"/>
</dbReference>
<dbReference type="SUPFAM" id="SSF102114">
    <property type="entry name" value="Radical SAM enzymes"/>
    <property type="match status" value="1"/>
</dbReference>
<dbReference type="InterPro" id="IPR038135">
    <property type="entry name" value="Methylthiotransferase_N_sf"/>
</dbReference>
<evidence type="ECO:0000256" key="2">
    <source>
        <dbReference type="ARBA" id="ARBA00009815"/>
    </source>
</evidence>
<dbReference type="SFLD" id="SFLDS00029">
    <property type="entry name" value="Radical_SAM"/>
    <property type="match status" value="1"/>
</dbReference>
<keyword evidence="3" id="KW-0004">4Fe-4S</keyword>
<dbReference type="NCBIfam" id="TIGR00089">
    <property type="entry name" value="MiaB/RimO family radical SAM methylthiotransferase"/>
    <property type="match status" value="1"/>
</dbReference>
<keyword evidence="12" id="KW-1185">Reference proteome</keyword>
<proteinExistence type="inferred from homology"/>
<keyword evidence="6" id="KW-0408">Iron</keyword>
<dbReference type="Proteomes" id="UP001642483">
    <property type="component" value="Unassembled WGS sequence"/>
</dbReference>
<comment type="similarity">
    <text evidence="2">Belongs to the methylthiotransferase family. MiaB subfamily.</text>
</comment>
<evidence type="ECO:0000256" key="4">
    <source>
        <dbReference type="ARBA" id="ARBA00022691"/>
    </source>
</evidence>
<dbReference type="InterPro" id="IPR013848">
    <property type="entry name" value="Methylthiotransferase_N"/>
</dbReference>
<evidence type="ECO:0000256" key="1">
    <source>
        <dbReference type="ARBA" id="ARBA00001966"/>
    </source>
</evidence>
<dbReference type="SFLD" id="SFLDF00273">
    <property type="entry name" value="(dimethylallyl)adenosine_tRNA"/>
    <property type="match status" value="1"/>
</dbReference>
<feature type="domain" description="Radical SAM core" evidence="10">
    <location>
        <begin position="261"/>
        <end position="517"/>
    </location>
</feature>
<dbReference type="InterPro" id="IPR006638">
    <property type="entry name" value="Elp3/MiaA/NifB-like_rSAM"/>
</dbReference>
<evidence type="ECO:0000256" key="6">
    <source>
        <dbReference type="ARBA" id="ARBA00023004"/>
    </source>
</evidence>
<comment type="caution">
    <text evidence="11">The sequence shown here is derived from an EMBL/GenBank/DDBJ whole genome shotgun (WGS) entry which is preliminary data.</text>
</comment>
<dbReference type="Gene3D" id="3.40.50.12160">
    <property type="entry name" value="Methylthiotransferase, N-terminal domain"/>
    <property type="match status" value="1"/>
</dbReference>
<dbReference type="PROSITE" id="PS50926">
    <property type="entry name" value="TRAM"/>
    <property type="match status" value="1"/>
</dbReference>
<evidence type="ECO:0000259" key="9">
    <source>
        <dbReference type="PROSITE" id="PS51449"/>
    </source>
</evidence>
<feature type="domain" description="MTTase N-terminal" evidence="9">
    <location>
        <begin position="121"/>
        <end position="236"/>
    </location>
</feature>
<protein>
    <recommendedName>
        <fullName evidence="13">CDK5 regulatory subunit-associated protein 1</fullName>
    </recommendedName>
</protein>
<evidence type="ECO:0000256" key="5">
    <source>
        <dbReference type="ARBA" id="ARBA00022723"/>
    </source>
</evidence>
<dbReference type="InterPro" id="IPR005839">
    <property type="entry name" value="Methylthiotransferase"/>
</dbReference>
<dbReference type="SMART" id="SM00729">
    <property type="entry name" value="Elp3"/>
    <property type="match status" value="1"/>
</dbReference>
<dbReference type="InterPro" id="IPR006463">
    <property type="entry name" value="MiaB_methiolase"/>
</dbReference>
<dbReference type="CDD" id="cd01335">
    <property type="entry name" value="Radical_SAM"/>
    <property type="match status" value="1"/>
</dbReference>
<name>A0ABP0FPW6_CLALP</name>
<dbReference type="SFLD" id="SFLDG01061">
    <property type="entry name" value="methylthiotransferase"/>
    <property type="match status" value="1"/>
</dbReference>
<dbReference type="Pfam" id="PF00919">
    <property type="entry name" value="UPF0004"/>
    <property type="match status" value="1"/>
</dbReference>
<dbReference type="Gene3D" id="3.80.30.20">
    <property type="entry name" value="tm_1862 like domain"/>
    <property type="match status" value="1"/>
</dbReference>
<evidence type="ECO:0000259" key="10">
    <source>
        <dbReference type="PROSITE" id="PS51918"/>
    </source>
</evidence>
<evidence type="ECO:0008006" key="13">
    <source>
        <dbReference type="Google" id="ProtNLM"/>
    </source>
</evidence>
<dbReference type="InterPro" id="IPR002792">
    <property type="entry name" value="TRAM_dom"/>
</dbReference>
<dbReference type="PROSITE" id="PS01278">
    <property type="entry name" value="MTTASE_RADICAL"/>
    <property type="match status" value="1"/>
</dbReference>
<sequence>MHLRCFVCQFVTRHLRHSKAGLLRNLHYERHARNLSCFSQRTCSVTVCPTTIKSQCKSIFVAKANYSTNIKGKGRDISHVPDIKEFLSASNDATNKQLHDSTVEPIPYLEKATYSKPPNGKTVYFETYGCQMNVNDAEYAWAILKEDGYKRIDNLEKADVILLVTCSIREKAEDRIWKRLTVLKEKKLSGYPKIGILGCMAERLKKEIVEKEKAVDIVAGPDAYRDLPRLLEQATNESQTAINVMLSVDETYADIMPVRFDEKTKTAFVSIMRGCDNMCSYCIVPFTRGRERSRPVESIVDEIRKLSNMGIKQVNLLGQNVNSYRDMSSVEVGMPNLNAEPMSQGFKTIYKPKLGGLRFADLLDRVSSVDPEMRIRFISPHPKDFPDEVLEIISERTNICKQIHLPAQSGSSRILEQMRRGHTREDYLNLVERIRSYIPDVSLSTDMITGFCGETEEDHEDSISLMRLVKYNYAFLFKYSMRKKTHAYHKMNDDVPEKVKVQRLQEIMKVYYELLEQTQRSLVGEVQLALVEKISPKSTDYLLSRNDGNIKVVIPNTEIPSSRNNAQKSSIEPGDYIAVELTSYKPNTFTGMPLFHSSIKEFYSENHVLQQSNKL</sequence>
<evidence type="ECO:0000256" key="7">
    <source>
        <dbReference type="ARBA" id="ARBA00023014"/>
    </source>
</evidence>
<dbReference type="InterPro" id="IPR020612">
    <property type="entry name" value="Methylthiotransferase_CS"/>
</dbReference>
<dbReference type="Pfam" id="PF04055">
    <property type="entry name" value="Radical_SAM"/>
    <property type="match status" value="1"/>
</dbReference>
<dbReference type="PANTHER" id="PTHR43020:SF2">
    <property type="entry name" value="MITOCHONDRIAL TRNA METHYLTHIOTRANSFERASE CDK5RAP1"/>
    <property type="match status" value="1"/>
</dbReference>
<dbReference type="SFLD" id="SFLDG01082">
    <property type="entry name" value="B12-binding_domain_containing"/>
    <property type="match status" value="1"/>
</dbReference>
<keyword evidence="4" id="KW-0949">S-adenosyl-L-methionine</keyword>
<dbReference type="PANTHER" id="PTHR43020">
    <property type="entry name" value="CDK5 REGULATORY SUBUNIT-ASSOCIATED PROTEIN 1"/>
    <property type="match status" value="1"/>
</dbReference>
<gene>
    <name evidence="11" type="ORF">CVLEPA_LOCUS11597</name>
</gene>
<evidence type="ECO:0000313" key="11">
    <source>
        <dbReference type="EMBL" id="CAK8681391.1"/>
    </source>
</evidence>
<comment type="cofactor">
    <cofactor evidence="1">
        <name>[4Fe-4S] cluster</name>
        <dbReference type="ChEBI" id="CHEBI:49883"/>
    </cofactor>
</comment>